<sequence>MNYHYATTKPPTFGEPSSPESATHPDITYELDQYHFASLAPATPEQDDDVVLSIQQVFGRERISLPTPHDYANVVLREYLKLQGIEEDPDDLVLSTLFLEHVHVKAGPWAAQVAHSMTLTQAMLANWQQQGSGQWLDHLGHPMDWRKEGYEVSRTVQLSAAQLADSEAYDGIYRRTQPQTYGAATQVNLDPTAFRRHVWDAQLQGHYLEYLRQFWSNQGHNYHLLLKGNLVHAALLQRDEGSLSEEHAALVLKSLMLSPDTSWAGTSFRYFADTPVSRTRPISAFRIYGYEATDIMVFQAHGHDAVVLYIPGNSSPLHGFSSARELRDWVAQQCRDPRKRASLASHFSSKDRGDGVIYSGVDTALAGLGAHPGRLNDATGHWYPGSTITFSEAIYPYPMSYFRDQTRSRLFSDADYDIGTQGRYYAKLTAYGVELAANVVGAIALAVPALAPVAVALGVGLLAVGAGEMITAHNQEQEAEGAQRIVFGLLNALPLAGEVSQLGRVTAALDETERGVAVAAQTEHAAQQALEDAAAAGDLPVSPEELKAVRPVHDSLQHDLGARLQDLAVTRPIRVLGGGKGTFLDEGKLYVRIRPRVYRVQWLEHEQQLRIRSEAEPVAWGPFLSSMEDGYWDLDLRFGLRGGAPLPTVLEHPRLPVEVIDSIECQPMVPKVEVSFAVDDLIWNHEASCYEADIVFRHDDFGERLDVKQVSRQPVWYDADAAAWRRGQQYIWRERHGGKNSYRWRAGEARDFERVRHKLPHEHNITTYRFPDLPQLPVGMSPIAQQVHMIWVGERELDFMIKRTIVKNLRNKGYRFILHLDNDSATLAANQAWCGQVGIEARNLQEQAFFQRFTAGSEGIAYNYFRNPAAESRNYAAASDFLRLRLLDEYGGFYMDIDDTLHSPDARPLPAAPSDVLVGGLYKMPWNSKKLVNTSHFASHPGNPVLKRLLQRANARFEALPEAFKTTPRPVVTAFKSKVEAERTMNAYMQTIASLAGPDAFNKDLRALRPDYFGLIGSKPSDSWVVSTVYEAYYDEAIAHWFPMRMGGAVSMQPGSAHTWMRT</sequence>
<comment type="caution">
    <text evidence="3">The sequence shown here is derived from an EMBL/GenBank/DDBJ whole genome shotgun (WGS) entry which is preliminary data.</text>
</comment>
<gene>
    <name evidence="3" type="ORF">N5I14_15750</name>
</gene>
<feature type="domain" description="Dermonecrotic toxin N-terminal" evidence="2">
    <location>
        <begin position="64"/>
        <end position="348"/>
    </location>
</feature>
<proteinExistence type="predicted"/>
<reference evidence="3" key="1">
    <citation type="submission" date="2022-09" db="EMBL/GenBank/DDBJ databases">
        <title>Intensive care unit water sources are persistently colonized with multi-drug resistant bacteria and are the site of extensive horizontal gene transfer of antibiotic resistance genes.</title>
        <authorList>
            <person name="Diorio-Toth L."/>
        </authorList>
    </citation>
    <scope>NUCLEOTIDE SEQUENCE</scope>
    <source>
        <strain evidence="3">GD03782</strain>
    </source>
</reference>
<dbReference type="InterPro" id="IPR007577">
    <property type="entry name" value="GlycoTrfase_DXD_sugar-bd_CS"/>
</dbReference>
<evidence type="ECO:0000259" key="2">
    <source>
        <dbReference type="Pfam" id="PF20178"/>
    </source>
</evidence>
<dbReference type="SUPFAM" id="SSF53448">
    <property type="entry name" value="Nucleotide-diphospho-sugar transferases"/>
    <property type="match status" value="1"/>
</dbReference>
<protein>
    <submittedName>
        <fullName evidence="3">Glycosyltransferase</fullName>
    </submittedName>
</protein>
<dbReference type="InterPro" id="IPR029044">
    <property type="entry name" value="Nucleotide-diphossugar_trans"/>
</dbReference>
<dbReference type="Proteomes" id="UP001160882">
    <property type="component" value="Unassembled WGS sequence"/>
</dbReference>
<dbReference type="EMBL" id="JAOCGG010000032">
    <property type="protein sequence ID" value="MDH1631701.1"/>
    <property type="molecule type" value="Genomic_DNA"/>
</dbReference>
<dbReference type="InterPro" id="IPR046673">
    <property type="entry name" value="ToxA_N"/>
</dbReference>
<dbReference type="AlphaFoldDB" id="A0AA42RZW4"/>
<feature type="region of interest" description="Disordered" evidence="1">
    <location>
        <begin position="1"/>
        <end position="24"/>
    </location>
</feature>
<dbReference type="Pfam" id="PF20178">
    <property type="entry name" value="ToxA_N"/>
    <property type="match status" value="1"/>
</dbReference>
<evidence type="ECO:0000256" key="1">
    <source>
        <dbReference type="SAM" id="MobiDB-lite"/>
    </source>
</evidence>
<dbReference type="RefSeq" id="WP_280082497.1">
    <property type="nucleotide sequence ID" value="NZ_JAOCGG010000032.1"/>
</dbReference>
<evidence type="ECO:0000313" key="3">
    <source>
        <dbReference type="EMBL" id="MDH1631701.1"/>
    </source>
</evidence>
<dbReference type="Pfam" id="PF04488">
    <property type="entry name" value="Gly_transf_sug"/>
    <property type="match status" value="1"/>
</dbReference>
<accession>A0AA42RZW4</accession>
<dbReference type="Gene3D" id="3.90.550.20">
    <property type="match status" value="1"/>
</dbReference>
<organism evidence="3 4">
    <name type="scientific">Pseudomonas mosselii</name>
    <dbReference type="NCBI Taxonomy" id="78327"/>
    <lineage>
        <taxon>Bacteria</taxon>
        <taxon>Pseudomonadati</taxon>
        <taxon>Pseudomonadota</taxon>
        <taxon>Gammaproteobacteria</taxon>
        <taxon>Pseudomonadales</taxon>
        <taxon>Pseudomonadaceae</taxon>
        <taxon>Pseudomonas</taxon>
    </lineage>
</organism>
<evidence type="ECO:0000313" key="4">
    <source>
        <dbReference type="Proteomes" id="UP001160882"/>
    </source>
</evidence>
<name>A0AA42RZW4_9PSED</name>